<proteinExistence type="predicted"/>
<dbReference type="Proteomes" id="UP001454036">
    <property type="component" value="Unassembled WGS sequence"/>
</dbReference>
<organism evidence="1 2">
    <name type="scientific">Lithospermum erythrorhizon</name>
    <name type="common">Purple gromwell</name>
    <name type="synonym">Lithospermum officinale var. erythrorhizon</name>
    <dbReference type="NCBI Taxonomy" id="34254"/>
    <lineage>
        <taxon>Eukaryota</taxon>
        <taxon>Viridiplantae</taxon>
        <taxon>Streptophyta</taxon>
        <taxon>Embryophyta</taxon>
        <taxon>Tracheophyta</taxon>
        <taxon>Spermatophyta</taxon>
        <taxon>Magnoliopsida</taxon>
        <taxon>eudicotyledons</taxon>
        <taxon>Gunneridae</taxon>
        <taxon>Pentapetalae</taxon>
        <taxon>asterids</taxon>
        <taxon>lamiids</taxon>
        <taxon>Boraginales</taxon>
        <taxon>Boraginaceae</taxon>
        <taxon>Boraginoideae</taxon>
        <taxon>Lithospermeae</taxon>
        <taxon>Lithospermum</taxon>
    </lineage>
</organism>
<protein>
    <submittedName>
        <fullName evidence="1">Uncharacterized protein</fullName>
    </submittedName>
</protein>
<sequence>MGLDLLFKHFSLALERTIRVVQAKLEEAKLEVPFSLWDVVRDDVSSPDPFNLLVRTSAGLLFRSFPCLFGAYSPYGPRLTSGPLSQRRISAAYV</sequence>
<gene>
    <name evidence="1" type="ORF">LIER_24022</name>
</gene>
<keyword evidence="2" id="KW-1185">Reference proteome</keyword>
<evidence type="ECO:0000313" key="2">
    <source>
        <dbReference type="Proteomes" id="UP001454036"/>
    </source>
</evidence>
<dbReference type="EMBL" id="BAABME010006892">
    <property type="protein sequence ID" value="GAA0169571.1"/>
    <property type="molecule type" value="Genomic_DNA"/>
</dbReference>
<dbReference type="AlphaFoldDB" id="A0AAV3R1V1"/>
<evidence type="ECO:0000313" key="1">
    <source>
        <dbReference type="EMBL" id="GAA0169571.1"/>
    </source>
</evidence>
<reference evidence="1 2" key="1">
    <citation type="submission" date="2024-01" db="EMBL/GenBank/DDBJ databases">
        <title>The complete chloroplast genome sequence of Lithospermum erythrorhizon: insights into the phylogenetic relationship among Boraginaceae species and the maternal lineages of purple gromwells.</title>
        <authorList>
            <person name="Okada T."/>
            <person name="Watanabe K."/>
        </authorList>
    </citation>
    <scope>NUCLEOTIDE SEQUENCE [LARGE SCALE GENOMIC DNA]</scope>
</reference>
<accession>A0AAV3R1V1</accession>
<comment type="caution">
    <text evidence="1">The sequence shown here is derived from an EMBL/GenBank/DDBJ whole genome shotgun (WGS) entry which is preliminary data.</text>
</comment>
<name>A0AAV3R1V1_LITER</name>